<organism evidence="1 2">
    <name type="scientific">Daedalea quercina L-15889</name>
    <dbReference type="NCBI Taxonomy" id="1314783"/>
    <lineage>
        <taxon>Eukaryota</taxon>
        <taxon>Fungi</taxon>
        <taxon>Dikarya</taxon>
        <taxon>Basidiomycota</taxon>
        <taxon>Agaricomycotina</taxon>
        <taxon>Agaricomycetes</taxon>
        <taxon>Polyporales</taxon>
        <taxon>Fomitopsis</taxon>
    </lineage>
</organism>
<dbReference type="AlphaFoldDB" id="A0A165MRV3"/>
<accession>A0A165MRV3</accession>
<name>A0A165MRV3_9APHY</name>
<dbReference type="Proteomes" id="UP000076727">
    <property type="component" value="Unassembled WGS sequence"/>
</dbReference>
<proteinExistence type="predicted"/>
<dbReference type="OrthoDB" id="434647at2759"/>
<sequence>MPLIVPILRVAYVFSNVFETFKTLRPPPPSARNGGQPSVRALSQRKRAMKGCMAVWLCWCCFTIYERTLDGIIRVFIPFYDEIKSLVILFFLFSRARGAEPIFLHVLRPAIKPYTSTLDMFLEAGAMIGDFILLAASIPVHFVVARWH</sequence>
<evidence type="ECO:0000313" key="2">
    <source>
        <dbReference type="Proteomes" id="UP000076727"/>
    </source>
</evidence>
<dbReference type="InterPro" id="IPR004345">
    <property type="entry name" value="TB2_DP1_HVA22"/>
</dbReference>
<gene>
    <name evidence="1" type="ORF">DAEQUDRAFT_641687</name>
</gene>
<dbReference type="Pfam" id="PF03134">
    <property type="entry name" value="TB2_DP1_HVA22"/>
    <property type="match status" value="1"/>
</dbReference>
<protein>
    <recommendedName>
        <fullName evidence="3">Protein YOP1</fullName>
    </recommendedName>
</protein>
<feature type="non-terminal residue" evidence="1">
    <location>
        <position position="148"/>
    </location>
</feature>
<reference evidence="1 2" key="1">
    <citation type="journal article" date="2016" name="Mol. Biol. Evol.">
        <title>Comparative Genomics of Early-Diverging Mushroom-Forming Fungi Provides Insights into the Origins of Lignocellulose Decay Capabilities.</title>
        <authorList>
            <person name="Nagy L.G."/>
            <person name="Riley R."/>
            <person name="Tritt A."/>
            <person name="Adam C."/>
            <person name="Daum C."/>
            <person name="Floudas D."/>
            <person name="Sun H."/>
            <person name="Yadav J.S."/>
            <person name="Pangilinan J."/>
            <person name="Larsson K.H."/>
            <person name="Matsuura K."/>
            <person name="Barry K."/>
            <person name="Labutti K."/>
            <person name="Kuo R."/>
            <person name="Ohm R.A."/>
            <person name="Bhattacharya S.S."/>
            <person name="Shirouzu T."/>
            <person name="Yoshinaga Y."/>
            <person name="Martin F.M."/>
            <person name="Grigoriev I.V."/>
            <person name="Hibbett D.S."/>
        </authorList>
    </citation>
    <scope>NUCLEOTIDE SEQUENCE [LARGE SCALE GENOMIC DNA]</scope>
    <source>
        <strain evidence="1 2">L-15889</strain>
    </source>
</reference>
<evidence type="ECO:0000313" key="1">
    <source>
        <dbReference type="EMBL" id="KZT66042.1"/>
    </source>
</evidence>
<evidence type="ECO:0008006" key="3">
    <source>
        <dbReference type="Google" id="ProtNLM"/>
    </source>
</evidence>
<dbReference type="EMBL" id="KV429096">
    <property type="protein sequence ID" value="KZT66042.1"/>
    <property type="molecule type" value="Genomic_DNA"/>
</dbReference>
<keyword evidence="2" id="KW-1185">Reference proteome</keyword>